<feature type="region of interest" description="Disordered" evidence="1">
    <location>
        <begin position="1"/>
        <end position="29"/>
    </location>
</feature>
<dbReference type="eggNOG" id="KOG1906">
    <property type="taxonomic scope" value="Eukaryota"/>
</dbReference>
<dbReference type="EnsemblPlants" id="OMERI12G00270.1">
    <property type="protein sequence ID" value="OMERI12G00270.1"/>
    <property type="gene ID" value="OMERI12G00270"/>
</dbReference>
<organism evidence="2">
    <name type="scientific">Oryza meridionalis</name>
    <dbReference type="NCBI Taxonomy" id="40149"/>
    <lineage>
        <taxon>Eukaryota</taxon>
        <taxon>Viridiplantae</taxon>
        <taxon>Streptophyta</taxon>
        <taxon>Embryophyta</taxon>
        <taxon>Tracheophyta</taxon>
        <taxon>Spermatophyta</taxon>
        <taxon>Magnoliopsida</taxon>
        <taxon>Liliopsida</taxon>
        <taxon>Poales</taxon>
        <taxon>Poaceae</taxon>
        <taxon>BOP clade</taxon>
        <taxon>Oryzoideae</taxon>
        <taxon>Oryzeae</taxon>
        <taxon>Oryzinae</taxon>
        <taxon>Oryza</taxon>
    </lineage>
</organism>
<feature type="compositionally biased region" description="Pro residues" evidence="1">
    <location>
        <begin position="12"/>
        <end position="21"/>
    </location>
</feature>
<keyword evidence="3" id="KW-1185">Reference proteome</keyword>
<sequence length="84" mass="9010">MVDNQGCSPALEPVPTPPNPDPSSISQEAWDPLEAAAGAVVARIQPNPPSEDRRAAVIAYVQHLLRNAQLYHLKDNGDFPPLSS</sequence>
<reference evidence="2" key="1">
    <citation type="submission" date="2015-04" db="UniProtKB">
        <authorList>
            <consortium name="EnsemblPlants"/>
        </authorList>
    </citation>
    <scope>IDENTIFICATION</scope>
</reference>
<dbReference type="STRING" id="40149.A0A0E0F904"/>
<evidence type="ECO:0000313" key="2">
    <source>
        <dbReference type="EnsemblPlants" id="OMERI12G00270.1"/>
    </source>
</evidence>
<dbReference type="Gramene" id="OMERI12G00270.1">
    <property type="protein sequence ID" value="OMERI12G00270.1"/>
    <property type="gene ID" value="OMERI12G00270"/>
</dbReference>
<dbReference type="HOGENOM" id="CLU_2531254_0_0_1"/>
<name>A0A0E0F904_9ORYZ</name>
<protein>
    <submittedName>
        <fullName evidence="2">Uncharacterized protein</fullName>
    </submittedName>
</protein>
<dbReference type="PANTHER" id="PTHR45979:SF32">
    <property type="entry name" value="OS12G0114200 PROTEIN"/>
    <property type="match status" value="1"/>
</dbReference>
<reference evidence="2" key="2">
    <citation type="submission" date="2018-05" db="EMBL/GenBank/DDBJ databases">
        <title>OmerRS3 (Oryza meridionalis Reference Sequence Version 3).</title>
        <authorList>
            <person name="Zhang J."/>
            <person name="Kudrna D."/>
            <person name="Lee S."/>
            <person name="Talag J."/>
            <person name="Welchert J."/>
            <person name="Wing R.A."/>
        </authorList>
    </citation>
    <scope>NUCLEOTIDE SEQUENCE [LARGE SCALE GENOMIC DNA]</scope>
    <source>
        <strain evidence="2">cv. OR44</strain>
    </source>
</reference>
<accession>A0A0E0F904</accession>
<evidence type="ECO:0000256" key="1">
    <source>
        <dbReference type="SAM" id="MobiDB-lite"/>
    </source>
</evidence>
<dbReference type="Proteomes" id="UP000008021">
    <property type="component" value="Chromosome 12"/>
</dbReference>
<dbReference type="InterPro" id="IPR058921">
    <property type="entry name" value="PAP/OAS1-rel"/>
</dbReference>
<dbReference type="PANTHER" id="PTHR45979">
    <property type="entry name" value="PAP/OAS1 SUBSTRATE-BINDING DOMAIN SUPERFAMILY"/>
    <property type="match status" value="1"/>
</dbReference>
<proteinExistence type="predicted"/>
<dbReference type="AlphaFoldDB" id="A0A0E0F904"/>
<evidence type="ECO:0000313" key="3">
    <source>
        <dbReference type="Proteomes" id="UP000008021"/>
    </source>
</evidence>